<dbReference type="SMART" id="SM00066">
    <property type="entry name" value="GAL4"/>
    <property type="match status" value="1"/>
</dbReference>
<evidence type="ECO:0000259" key="4">
    <source>
        <dbReference type="PROSITE" id="PS50048"/>
    </source>
</evidence>
<dbReference type="Gene3D" id="4.10.240.10">
    <property type="entry name" value="Zn(2)-C6 fungal-type DNA-binding domain"/>
    <property type="match status" value="1"/>
</dbReference>
<dbReference type="Proteomes" id="UP000799779">
    <property type="component" value="Unassembled WGS sequence"/>
</dbReference>
<feature type="domain" description="Zn(2)-C6 fungal-type" evidence="4">
    <location>
        <begin position="72"/>
        <end position="100"/>
    </location>
</feature>
<dbReference type="OrthoDB" id="5386330at2759"/>
<name>A0A6A5WQU9_9PLEO</name>
<dbReference type="Pfam" id="PF00172">
    <property type="entry name" value="Zn_clus"/>
    <property type="match status" value="1"/>
</dbReference>
<dbReference type="GO" id="GO:0008270">
    <property type="term" value="F:zinc ion binding"/>
    <property type="evidence" value="ECO:0007669"/>
    <property type="project" value="InterPro"/>
</dbReference>
<gene>
    <name evidence="5" type="ORF">P154DRAFT_618624</name>
</gene>
<dbReference type="SUPFAM" id="SSF57701">
    <property type="entry name" value="Zn2/Cys6 DNA-binding domain"/>
    <property type="match status" value="1"/>
</dbReference>
<dbReference type="GO" id="GO:0045944">
    <property type="term" value="P:positive regulation of transcription by RNA polymerase II"/>
    <property type="evidence" value="ECO:0007669"/>
    <property type="project" value="TreeGrafter"/>
</dbReference>
<dbReference type="InterPro" id="IPR021858">
    <property type="entry name" value="Fun_TF"/>
</dbReference>
<dbReference type="GO" id="GO:0000981">
    <property type="term" value="F:DNA-binding transcription factor activity, RNA polymerase II-specific"/>
    <property type="evidence" value="ECO:0007669"/>
    <property type="project" value="InterPro"/>
</dbReference>
<organism evidence="5 6">
    <name type="scientific">Amniculicola lignicola CBS 123094</name>
    <dbReference type="NCBI Taxonomy" id="1392246"/>
    <lineage>
        <taxon>Eukaryota</taxon>
        <taxon>Fungi</taxon>
        <taxon>Dikarya</taxon>
        <taxon>Ascomycota</taxon>
        <taxon>Pezizomycotina</taxon>
        <taxon>Dothideomycetes</taxon>
        <taxon>Pleosporomycetidae</taxon>
        <taxon>Pleosporales</taxon>
        <taxon>Amniculicolaceae</taxon>
        <taxon>Amniculicola</taxon>
    </lineage>
</organism>
<evidence type="ECO:0000256" key="2">
    <source>
        <dbReference type="ARBA" id="ARBA00023242"/>
    </source>
</evidence>
<dbReference type="PANTHER" id="PTHR37534">
    <property type="entry name" value="TRANSCRIPTIONAL ACTIVATOR PROTEIN UGA3"/>
    <property type="match status" value="1"/>
</dbReference>
<feature type="region of interest" description="Disordered" evidence="3">
    <location>
        <begin position="36"/>
        <end position="68"/>
    </location>
</feature>
<evidence type="ECO:0000313" key="5">
    <source>
        <dbReference type="EMBL" id="KAF2002571.1"/>
    </source>
</evidence>
<evidence type="ECO:0000256" key="1">
    <source>
        <dbReference type="ARBA" id="ARBA00004123"/>
    </source>
</evidence>
<proteinExistence type="predicted"/>
<protein>
    <recommendedName>
        <fullName evidence="4">Zn(2)-C6 fungal-type domain-containing protein</fullName>
    </recommendedName>
</protein>
<dbReference type="EMBL" id="ML977577">
    <property type="protein sequence ID" value="KAF2002571.1"/>
    <property type="molecule type" value="Genomic_DNA"/>
</dbReference>
<sequence>MEIQMFTCIKTSQLLPSPTCRRKQHYRKRDYTRPKPFIMLSSTPTKNRQSVRAVSPAKPDSPRKEDGLSDVPCYTCRRRHVKCDRILPTCAKCAKKGVACLGYQKPLRWADGVAVRGKLKGKTQPVVDSNAVTIVRNNIQLQPHSVMEEAIHFGIHSLADPVTGTAQNESNFMELLNYHNTYICRERVTFEQTKFISRSIATLTPEAIQRLPKDLLNCILGVAAVHMASRQPENKALERMALETKGKIFQCFNYLLQNPAEQQPDVIICCGLLIFAMDVIDHGMSRWMIHFLGSMQVMSSFGGIENLFNYYPHLQLPLTHVAHFETMWIMLSYKPLTKPKQTSRRAVEMLCDSAQASKKFFNPIPKSMTLLLWDIGACAQGVLGIHAPFSSASMQWRERILLDALALRPEDGADYIRESVHKNLPVDESMVDHWELAGTAWKAALTILTLRYLYFGRADLAPQAHLKRSISPTPSFTSHTSGSGSYFHQGEDPELLFDEPSEIDQDFLSAGLYWHDARSATPSPMPSPRMHAQLPPSSLWETRYQIHDEAFLALTTSFYALYEDLNPASIRYLLLPIIVMGLVSRPNSGERELCFSFFRKFKDYMAKCSWDPNLAQGDCAADRVVGEELELDIPWDKLDSYSHLVQEINPDFDGTGLTLGAPEWNWWDMMRHVDLNLAWPCTSGTAHFERGSDFWSWKLISSVVNDEYFSHWINGPTPSMAGPSNN</sequence>
<evidence type="ECO:0000256" key="3">
    <source>
        <dbReference type="SAM" id="MobiDB-lite"/>
    </source>
</evidence>
<keyword evidence="6" id="KW-1185">Reference proteome</keyword>
<dbReference type="CDD" id="cd00067">
    <property type="entry name" value="GAL4"/>
    <property type="match status" value="1"/>
</dbReference>
<feature type="compositionally biased region" description="Polar residues" evidence="3">
    <location>
        <begin position="40"/>
        <end position="52"/>
    </location>
</feature>
<evidence type="ECO:0000313" key="6">
    <source>
        <dbReference type="Proteomes" id="UP000799779"/>
    </source>
</evidence>
<dbReference type="InterPro" id="IPR036864">
    <property type="entry name" value="Zn2-C6_fun-type_DNA-bd_sf"/>
</dbReference>
<dbReference type="AlphaFoldDB" id="A0A6A5WQU9"/>
<dbReference type="Pfam" id="PF11951">
    <property type="entry name" value="Fungal_trans_2"/>
    <property type="match status" value="1"/>
</dbReference>
<reference evidence="5" key="1">
    <citation type="journal article" date="2020" name="Stud. Mycol.">
        <title>101 Dothideomycetes genomes: a test case for predicting lifestyles and emergence of pathogens.</title>
        <authorList>
            <person name="Haridas S."/>
            <person name="Albert R."/>
            <person name="Binder M."/>
            <person name="Bloem J."/>
            <person name="Labutti K."/>
            <person name="Salamov A."/>
            <person name="Andreopoulos B."/>
            <person name="Baker S."/>
            <person name="Barry K."/>
            <person name="Bills G."/>
            <person name="Bluhm B."/>
            <person name="Cannon C."/>
            <person name="Castanera R."/>
            <person name="Culley D."/>
            <person name="Daum C."/>
            <person name="Ezra D."/>
            <person name="Gonzalez J."/>
            <person name="Henrissat B."/>
            <person name="Kuo A."/>
            <person name="Liang C."/>
            <person name="Lipzen A."/>
            <person name="Lutzoni F."/>
            <person name="Magnuson J."/>
            <person name="Mondo S."/>
            <person name="Nolan M."/>
            <person name="Ohm R."/>
            <person name="Pangilinan J."/>
            <person name="Park H.-J."/>
            <person name="Ramirez L."/>
            <person name="Alfaro M."/>
            <person name="Sun H."/>
            <person name="Tritt A."/>
            <person name="Yoshinaga Y."/>
            <person name="Zwiers L.-H."/>
            <person name="Turgeon B."/>
            <person name="Goodwin S."/>
            <person name="Spatafora J."/>
            <person name="Crous P."/>
            <person name="Grigoriev I."/>
        </authorList>
    </citation>
    <scope>NUCLEOTIDE SEQUENCE</scope>
    <source>
        <strain evidence="5">CBS 123094</strain>
    </source>
</reference>
<accession>A0A6A5WQU9</accession>
<dbReference type="PANTHER" id="PTHR37534:SF8">
    <property type="entry name" value="ZN(II)2CYS6 TRANSCRIPTION FACTOR (EUROFUNG)"/>
    <property type="match status" value="1"/>
</dbReference>
<dbReference type="GO" id="GO:0000976">
    <property type="term" value="F:transcription cis-regulatory region binding"/>
    <property type="evidence" value="ECO:0007669"/>
    <property type="project" value="TreeGrafter"/>
</dbReference>
<dbReference type="GO" id="GO:0005634">
    <property type="term" value="C:nucleus"/>
    <property type="evidence" value="ECO:0007669"/>
    <property type="project" value="UniProtKB-SubCell"/>
</dbReference>
<comment type="subcellular location">
    <subcellularLocation>
        <location evidence="1">Nucleus</location>
    </subcellularLocation>
</comment>
<keyword evidence="2" id="KW-0539">Nucleus</keyword>
<dbReference type="PROSITE" id="PS50048">
    <property type="entry name" value="ZN2_CY6_FUNGAL_2"/>
    <property type="match status" value="1"/>
</dbReference>
<dbReference type="InterPro" id="IPR001138">
    <property type="entry name" value="Zn2Cys6_DnaBD"/>
</dbReference>